<proteinExistence type="predicted"/>
<dbReference type="Proteomes" id="UP000009168">
    <property type="component" value="Unassembled WGS sequence"/>
</dbReference>
<protein>
    <submittedName>
        <fullName evidence="3">Uncharacterized protein</fullName>
    </submittedName>
</protein>
<dbReference type="HOGENOM" id="CLU_339660_0_0_1"/>
<feature type="compositionally biased region" description="Low complexity" evidence="2">
    <location>
        <begin position="355"/>
        <end position="369"/>
    </location>
</feature>
<dbReference type="OrthoDB" id="327681at2759"/>
<dbReference type="SUPFAM" id="SSF47473">
    <property type="entry name" value="EF-hand"/>
    <property type="match status" value="1"/>
</dbReference>
<feature type="region of interest" description="Disordered" evidence="2">
    <location>
        <begin position="323"/>
        <end position="395"/>
    </location>
</feature>
<dbReference type="AlphaFoldDB" id="Q24I48"/>
<reference evidence="4" key="1">
    <citation type="journal article" date="2006" name="PLoS Biol.">
        <title>Macronuclear genome sequence of the ciliate Tetrahymena thermophila, a model eukaryote.</title>
        <authorList>
            <person name="Eisen J.A."/>
            <person name="Coyne R.S."/>
            <person name="Wu M."/>
            <person name="Wu D."/>
            <person name="Thiagarajan M."/>
            <person name="Wortman J.R."/>
            <person name="Badger J.H."/>
            <person name="Ren Q."/>
            <person name="Amedeo P."/>
            <person name="Jones K.M."/>
            <person name="Tallon L.J."/>
            <person name="Delcher A.L."/>
            <person name="Salzberg S.L."/>
            <person name="Silva J.C."/>
            <person name="Haas B.J."/>
            <person name="Majoros W.H."/>
            <person name="Farzad M."/>
            <person name="Carlton J.M."/>
            <person name="Smith R.K. Jr."/>
            <person name="Garg J."/>
            <person name="Pearlman R.E."/>
            <person name="Karrer K.M."/>
            <person name="Sun L."/>
            <person name="Manning G."/>
            <person name="Elde N.C."/>
            <person name="Turkewitz A.P."/>
            <person name="Asai D.J."/>
            <person name="Wilkes D.E."/>
            <person name="Wang Y."/>
            <person name="Cai H."/>
            <person name="Collins K."/>
            <person name="Stewart B.A."/>
            <person name="Lee S.R."/>
            <person name="Wilamowska K."/>
            <person name="Weinberg Z."/>
            <person name="Ruzzo W.L."/>
            <person name="Wloga D."/>
            <person name="Gaertig J."/>
            <person name="Frankel J."/>
            <person name="Tsao C.-C."/>
            <person name="Gorovsky M.A."/>
            <person name="Keeling P.J."/>
            <person name="Waller R.F."/>
            <person name="Patron N.J."/>
            <person name="Cherry J.M."/>
            <person name="Stover N.A."/>
            <person name="Krieger C.J."/>
            <person name="del Toro C."/>
            <person name="Ryder H.F."/>
            <person name="Williamson S.C."/>
            <person name="Barbeau R.A."/>
            <person name="Hamilton E.P."/>
            <person name="Orias E."/>
        </authorList>
    </citation>
    <scope>NUCLEOTIDE SEQUENCE [LARGE SCALE GENOMIC DNA]</scope>
    <source>
        <strain evidence="4">SB210</strain>
    </source>
</reference>
<sequence>MEDKYKRERKSYSLDAQEIANNVRKLSLAENRNLKSDQKCNNSFKNAGDNQFDENRNLKLMLKRGVEENMLSTILHSLKNNNLEQSNINQDMLKKAKEFYKKLNVFDFKDEDFYFLFTEELYKEKKDRFHSGQEPVEYFKTVLNEDYQPFARCTLNLKANNNKKKYDFKYIRGGDKQALINNSHDDKMFSDLLEQDALTQLNHISQHHRRPSYQLQKQFILRRNRKNQDVINFSTQEKEELETQEERWNRIKQKIKENKIVDIIRNAKEMANQSSVYLTYTEAAELDKQEEAVYQYLKRRGRILDKRVLDNTKIKILNDDSQASLINPQSPDKSYKPNNQQRNSLSSIRKNENNGSILLQKSLKSQGSSPKVEERKSVSLSVYNNSPNNQYNIPKKNSVFKEESFDLKSKLSQSIDNSPLAKRLSQGSVISVASSSKNSSNKYSKQNNRDSSFEKQKSIFKISQSKQIKLDKNNLQLIQHFKDISNKCNEQYFFLVVLNRKQLEEYLNLRYPEQLTQRILNFMECPQEMNFRQFRKWIERFNSWTINDILFFCFYIFDFNQDGLICQTDVFDILRNKQTQMLEQDFKQISRFVAIKIKYTKNLENLIEEPLFPELYQQKNLTYMTYRKIAENEDFGEKEKFLKKIKEHKEKGVNLTLFSIWDQYKDRFLDQKEIEEEIQMQESLEQNEKKKLKGIMSIGKGEYTKYFKSDKKFKLNFNQFKSIFIREKPFFFYDLLACISLYRQEDIEYPYDIYAEFTSQVCKLIQIRNTKEQQEKQQAIDNQMTAEKINKIQVQKILNFYKNCGGAKGAKNALQKLEIVPNIQF</sequence>
<feature type="region of interest" description="Disordered" evidence="2">
    <location>
        <begin position="433"/>
        <end position="454"/>
    </location>
</feature>
<evidence type="ECO:0000256" key="1">
    <source>
        <dbReference type="ARBA" id="ARBA00022837"/>
    </source>
</evidence>
<feature type="compositionally biased region" description="Polar residues" evidence="2">
    <location>
        <begin position="378"/>
        <end position="392"/>
    </location>
</feature>
<dbReference type="eggNOG" id="ENOG502T0B2">
    <property type="taxonomic scope" value="Eukaryota"/>
</dbReference>
<dbReference type="PROSITE" id="PS00018">
    <property type="entry name" value="EF_HAND_1"/>
    <property type="match status" value="1"/>
</dbReference>
<accession>Q24I48</accession>
<dbReference type="RefSeq" id="XP_001027632.2">
    <property type="nucleotide sequence ID" value="XM_001027632.2"/>
</dbReference>
<feature type="compositionally biased region" description="Low complexity" evidence="2">
    <location>
        <begin position="433"/>
        <end position="446"/>
    </location>
</feature>
<dbReference type="EMBL" id="GG662498">
    <property type="protein sequence ID" value="EAS07390.2"/>
    <property type="molecule type" value="Genomic_DNA"/>
</dbReference>
<dbReference type="KEGG" id="tet:TTHERM_00569260"/>
<evidence type="ECO:0000256" key="2">
    <source>
        <dbReference type="SAM" id="MobiDB-lite"/>
    </source>
</evidence>
<evidence type="ECO:0000313" key="4">
    <source>
        <dbReference type="Proteomes" id="UP000009168"/>
    </source>
</evidence>
<dbReference type="GeneID" id="7823949"/>
<name>Q24I48_TETTS</name>
<feature type="compositionally biased region" description="Polar residues" evidence="2">
    <location>
        <begin position="323"/>
        <end position="348"/>
    </location>
</feature>
<organism evidence="3 4">
    <name type="scientific">Tetrahymena thermophila (strain SB210)</name>
    <dbReference type="NCBI Taxonomy" id="312017"/>
    <lineage>
        <taxon>Eukaryota</taxon>
        <taxon>Sar</taxon>
        <taxon>Alveolata</taxon>
        <taxon>Ciliophora</taxon>
        <taxon>Intramacronucleata</taxon>
        <taxon>Oligohymenophorea</taxon>
        <taxon>Hymenostomatida</taxon>
        <taxon>Tetrahymenina</taxon>
        <taxon>Tetrahymenidae</taxon>
        <taxon>Tetrahymena</taxon>
    </lineage>
</organism>
<dbReference type="InParanoid" id="Q24I48"/>
<dbReference type="InterPro" id="IPR011992">
    <property type="entry name" value="EF-hand-dom_pair"/>
</dbReference>
<keyword evidence="4" id="KW-1185">Reference proteome</keyword>
<dbReference type="InterPro" id="IPR018247">
    <property type="entry name" value="EF_Hand_1_Ca_BS"/>
</dbReference>
<keyword evidence="1" id="KW-0106">Calcium</keyword>
<evidence type="ECO:0000313" key="3">
    <source>
        <dbReference type="EMBL" id="EAS07390.2"/>
    </source>
</evidence>
<gene>
    <name evidence="3" type="ORF">TTHERM_00569260</name>
</gene>